<dbReference type="Pfam" id="PF00582">
    <property type="entry name" value="Usp"/>
    <property type="match status" value="1"/>
</dbReference>
<comment type="subcellular location">
    <subcellularLocation>
        <location evidence="2">Cytoplasm</location>
    </subcellularLocation>
</comment>
<dbReference type="InterPro" id="IPR014729">
    <property type="entry name" value="Rossmann-like_a/b/a_fold"/>
</dbReference>
<evidence type="ECO:0000313" key="4">
    <source>
        <dbReference type="EMBL" id="SAK93967.1"/>
    </source>
</evidence>
<evidence type="ECO:0000313" key="5">
    <source>
        <dbReference type="Proteomes" id="UP000054978"/>
    </source>
</evidence>
<dbReference type="InterPro" id="IPR006015">
    <property type="entry name" value="Universal_stress_UspA"/>
</dbReference>
<protein>
    <recommendedName>
        <fullName evidence="2">Universal stress protein</fullName>
    </recommendedName>
</protein>
<dbReference type="CDD" id="cd00293">
    <property type="entry name" value="USP-like"/>
    <property type="match status" value="1"/>
</dbReference>
<dbReference type="PIRSF" id="PIRSF006276">
    <property type="entry name" value="UspA"/>
    <property type="match status" value="1"/>
</dbReference>
<dbReference type="PANTHER" id="PTHR46268:SF15">
    <property type="entry name" value="UNIVERSAL STRESS PROTEIN HP_0031"/>
    <property type="match status" value="1"/>
</dbReference>
<dbReference type="PRINTS" id="PR01438">
    <property type="entry name" value="UNVRSLSTRESS"/>
</dbReference>
<evidence type="ECO:0000259" key="3">
    <source>
        <dbReference type="Pfam" id="PF00582"/>
    </source>
</evidence>
<name>A0A158DJJ9_9BURK</name>
<dbReference type="SUPFAM" id="SSF52402">
    <property type="entry name" value="Adenine nucleotide alpha hydrolases-like"/>
    <property type="match status" value="1"/>
</dbReference>
<sequence length="146" mass="15870">MYRNIMVALDGSESSQRALDEAGHIAKCSGARVRMVFVADAAALASYPVRYRSEVFGDARRMLDDAQTRLRAAGTECETQLLETQSTTDSVARCLQRCAAQLPADLVVMGTHGRAGFRRLVLGSVAEAFLRHSTCPVLLIRSLPQA</sequence>
<dbReference type="InterPro" id="IPR006016">
    <property type="entry name" value="UspA"/>
</dbReference>
<gene>
    <name evidence="4" type="ORF">AWB83_05460</name>
</gene>
<accession>A0A158DJJ9</accession>
<dbReference type="Gene3D" id="3.40.50.620">
    <property type="entry name" value="HUPs"/>
    <property type="match status" value="1"/>
</dbReference>
<reference evidence="4" key="1">
    <citation type="submission" date="2016-01" db="EMBL/GenBank/DDBJ databases">
        <authorList>
            <person name="Peeters C."/>
        </authorList>
    </citation>
    <scope>NUCLEOTIDE SEQUENCE [LARGE SCALE GENOMIC DNA]</scope>
    <source>
        <strain evidence="4">LMG 29326</strain>
    </source>
</reference>
<dbReference type="OrthoDB" id="8547832at2"/>
<evidence type="ECO:0000256" key="1">
    <source>
        <dbReference type="ARBA" id="ARBA00008791"/>
    </source>
</evidence>
<keyword evidence="2" id="KW-0963">Cytoplasm</keyword>
<organism evidence="4 5">
    <name type="scientific">Caballeronia ptereochthonis</name>
    <dbReference type="NCBI Taxonomy" id="1777144"/>
    <lineage>
        <taxon>Bacteria</taxon>
        <taxon>Pseudomonadati</taxon>
        <taxon>Pseudomonadota</taxon>
        <taxon>Betaproteobacteria</taxon>
        <taxon>Burkholderiales</taxon>
        <taxon>Burkholderiaceae</taxon>
        <taxon>Caballeronia</taxon>
    </lineage>
</organism>
<comment type="caution">
    <text evidence="4">The sequence shown here is derived from an EMBL/GenBank/DDBJ whole genome shotgun (WGS) entry which is preliminary data.</text>
</comment>
<proteinExistence type="inferred from homology"/>
<evidence type="ECO:0000256" key="2">
    <source>
        <dbReference type="PIRNR" id="PIRNR006276"/>
    </source>
</evidence>
<dbReference type="EMBL" id="FCOB02000031">
    <property type="protein sequence ID" value="SAK93967.1"/>
    <property type="molecule type" value="Genomic_DNA"/>
</dbReference>
<feature type="domain" description="UspA" evidence="3">
    <location>
        <begin position="1"/>
        <end position="141"/>
    </location>
</feature>
<dbReference type="PANTHER" id="PTHR46268">
    <property type="entry name" value="STRESS RESPONSE PROTEIN NHAX"/>
    <property type="match status" value="1"/>
</dbReference>
<dbReference type="AlphaFoldDB" id="A0A158DJJ9"/>
<dbReference type="Proteomes" id="UP000054978">
    <property type="component" value="Unassembled WGS sequence"/>
</dbReference>
<dbReference type="GO" id="GO:0005737">
    <property type="term" value="C:cytoplasm"/>
    <property type="evidence" value="ECO:0007669"/>
    <property type="project" value="UniProtKB-SubCell"/>
</dbReference>
<dbReference type="STRING" id="1777144.AWB83_05460"/>
<comment type="similarity">
    <text evidence="1 2">Belongs to the universal stress protein A family.</text>
</comment>
<dbReference type="RefSeq" id="WP_087048792.1">
    <property type="nucleotide sequence ID" value="NZ_FCOB02000031.1"/>
</dbReference>
<keyword evidence="5" id="KW-1185">Reference proteome</keyword>